<keyword evidence="4" id="KW-0472">Membrane</keyword>
<evidence type="ECO:0000256" key="1">
    <source>
        <dbReference type="ARBA" id="ARBA00006739"/>
    </source>
</evidence>
<dbReference type="HOGENOM" id="CLU_074755_0_0_6"/>
<name>I3CD46_9GAMM</name>
<keyword evidence="3 6" id="KW-0808">Transferase</keyword>
<dbReference type="eggNOG" id="COG1216">
    <property type="taxonomic scope" value="Bacteria"/>
</dbReference>
<accession>I3CD46</accession>
<sequence length="305" mass="35563">MNTNTQTPTATPKLSIVFLNYNRLSETRYTLAILQRLLETRQDIEVIAVDNASTDGTPEFLKSQENWIRAVFMNTNTGIAGYNEGFKLARGEYLLVLDDDSHPLDNETLDRLIQCLDTRKDVGVVACRIEDLEGKPARTWHLPANDEPGSSMAFVGCGFAIRRQLFESIGWYPSEFFLYQNEIEVAIQVMRAGYRIHYDPNCRVVHRQAVVNRTNWRRVFYPTRNTIWLIRRYYPFPIAAYLIASRLFMGLFRALQSWEMRSYYRAVKEAFAMPIQLQRLPAPVYKQLTTFRRQNSVFHQLLGRL</sequence>
<dbReference type="AlphaFoldDB" id="I3CD46"/>
<dbReference type="CDD" id="cd04186">
    <property type="entry name" value="GT_2_like_c"/>
    <property type="match status" value="1"/>
</dbReference>
<dbReference type="GO" id="GO:0016757">
    <property type="term" value="F:glycosyltransferase activity"/>
    <property type="evidence" value="ECO:0007669"/>
    <property type="project" value="UniProtKB-KW"/>
</dbReference>
<dbReference type="SUPFAM" id="SSF53448">
    <property type="entry name" value="Nucleotide-diphospho-sugar transferases"/>
    <property type="match status" value="1"/>
</dbReference>
<dbReference type="Proteomes" id="UP000005744">
    <property type="component" value="Unassembled WGS sequence"/>
</dbReference>
<proteinExistence type="inferred from homology"/>
<dbReference type="STRING" id="395493.BegalDRAFT_0625"/>
<dbReference type="RefSeq" id="WP_002683558.1">
    <property type="nucleotide sequence ID" value="NZ_JH600070.1"/>
</dbReference>
<evidence type="ECO:0000313" key="7">
    <source>
        <dbReference type="Proteomes" id="UP000005744"/>
    </source>
</evidence>
<organism evidence="6 7">
    <name type="scientific">Beggiatoa alba B18LD</name>
    <dbReference type="NCBI Taxonomy" id="395493"/>
    <lineage>
        <taxon>Bacteria</taxon>
        <taxon>Pseudomonadati</taxon>
        <taxon>Pseudomonadota</taxon>
        <taxon>Gammaproteobacteria</taxon>
        <taxon>Thiotrichales</taxon>
        <taxon>Thiotrichaceae</taxon>
        <taxon>Beggiatoa</taxon>
    </lineage>
</organism>
<evidence type="ECO:0000313" key="6">
    <source>
        <dbReference type="EMBL" id="EIJ41539.1"/>
    </source>
</evidence>
<comment type="similarity">
    <text evidence="1">Belongs to the glycosyltransferase 2 family.</text>
</comment>
<evidence type="ECO:0000256" key="4">
    <source>
        <dbReference type="SAM" id="Phobius"/>
    </source>
</evidence>
<keyword evidence="4" id="KW-1133">Transmembrane helix</keyword>
<feature type="domain" description="Glycosyltransferase 2-like" evidence="5">
    <location>
        <begin position="15"/>
        <end position="167"/>
    </location>
</feature>
<dbReference type="InterPro" id="IPR001173">
    <property type="entry name" value="Glyco_trans_2-like"/>
</dbReference>
<dbReference type="InterPro" id="IPR029044">
    <property type="entry name" value="Nucleotide-diphossugar_trans"/>
</dbReference>
<dbReference type="OrthoDB" id="9801954at2"/>
<keyword evidence="7" id="KW-1185">Reference proteome</keyword>
<evidence type="ECO:0000256" key="3">
    <source>
        <dbReference type="ARBA" id="ARBA00022679"/>
    </source>
</evidence>
<dbReference type="PANTHER" id="PTHR43179:SF12">
    <property type="entry name" value="GALACTOFURANOSYLTRANSFERASE GLFT2"/>
    <property type="match status" value="1"/>
</dbReference>
<evidence type="ECO:0000256" key="2">
    <source>
        <dbReference type="ARBA" id="ARBA00022676"/>
    </source>
</evidence>
<gene>
    <name evidence="6" type="ORF">BegalDRAFT_0625</name>
</gene>
<feature type="transmembrane region" description="Helical" evidence="4">
    <location>
        <begin position="233"/>
        <end position="255"/>
    </location>
</feature>
<protein>
    <submittedName>
        <fullName evidence="6">Putative glycosyltransferase</fullName>
    </submittedName>
</protein>
<dbReference type="Pfam" id="PF00535">
    <property type="entry name" value="Glycos_transf_2"/>
    <property type="match status" value="1"/>
</dbReference>
<reference evidence="6 7" key="1">
    <citation type="submission" date="2011-11" db="EMBL/GenBank/DDBJ databases">
        <title>Improved High-Quality Draft sequence of Beggiatoa alba B18lD.</title>
        <authorList>
            <consortium name="US DOE Joint Genome Institute"/>
            <person name="Lucas S."/>
            <person name="Han J."/>
            <person name="Lapidus A."/>
            <person name="Cheng J.-F."/>
            <person name="Goodwin L."/>
            <person name="Pitluck S."/>
            <person name="Peters L."/>
            <person name="Mikhailova N."/>
            <person name="Held B."/>
            <person name="Detter J.C."/>
            <person name="Han C."/>
            <person name="Tapia R."/>
            <person name="Land M."/>
            <person name="Hauser L."/>
            <person name="Kyrpides N."/>
            <person name="Ivanova N."/>
            <person name="Pagani I."/>
            <person name="Samuel K."/>
            <person name="Teske A."/>
            <person name="Mueller J."/>
            <person name="Woyke T."/>
        </authorList>
    </citation>
    <scope>NUCLEOTIDE SEQUENCE [LARGE SCALE GENOMIC DNA]</scope>
    <source>
        <strain evidence="6 7">B18LD</strain>
    </source>
</reference>
<dbReference type="EMBL" id="JH600070">
    <property type="protein sequence ID" value="EIJ41539.1"/>
    <property type="molecule type" value="Genomic_DNA"/>
</dbReference>
<keyword evidence="2" id="KW-0328">Glycosyltransferase</keyword>
<evidence type="ECO:0000259" key="5">
    <source>
        <dbReference type="Pfam" id="PF00535"/>
    </source>
</evidence>
<keyword evidence="4" id="KW-0812">Transmembrane</keyword>
<dbReference type="Gene3D" id="3.90.550.10">
    <property type="entry name" value="Spore Coat Polysaccharide Biosynthesis Protein SpsA, Chain A"/>
    <property type="match status" value="1"/>
</dbReference>
<dbReference type="PANTHER" id="PTHR43179">
    <property type="entry name" value="RHAMNOSYLTRANSFERASE WBBL"/>
    <property type="match status" value="1"/>
</dbReference>